<feature type="region of interest" description="Disordered" evidence="1">
    <location>
        <begin position="40"/>
        <end position="173"/>
    </location>
</feature>
<dbReference type="Pfam" id="PF15949">
    <property type="entry name" value="DUF4757"/>
    <property type="match status" value="1"/>
</dbReference>
<reference evidence="3" key="1">
    <citation type="submission" date="2025-08" db="UniProtKB">
        <authorList>
            <consortium name="Ensembl"/>
        </authorList>
    </citation>
    <scope>IDENTIFICATION</scope>
</reference>
<dbReference type="Proteomes" id="UP000694523">
    <property type="component" value="Unplaced"/>
</dbReference>
<dbReference type="AlphaFoldDB" id="A0A8C6WGH3"/>
<dbReference type="GO" id="GO:0051496">
    <property type="term" value="P:positive regulation of stress fiber assembly"/>
    <property type="evidence" value="ECO:0007669"/>
    <property type="project" value="TreeGrafter"/>
</dbReference>
<evidence type="ECO:0000313" key="4">
    <source>
        <dbReference type="Proteomes" id="UP000694523"/>
    </source>
</evidence>
<dbReference type="Ensembl" id="ENSNMLT00000006440.1">
    <property type="protein sequence ID" value="ENSNMLP00000005606.1"/>
    <property type="gene ID" value="ENSNMLG00000004122.1"/>
</dbReference>
<dbReference type="GO" id="GO:0001725">
    <property type="term" value="C:stress fiber"/>
    <property type="evidence" value="ECO:0007669"/>
    <property type="project" value="TreeGrafter"/>
</dbReference>
<evidence type="ECO:0000259" key="2">
    <source>
        <dbReference type="Pfam" id="PF15949"/>
    </source>
</evidence>
<dbReference type="GO" id="GO:0032034">
    <property type="term" value="F:myosin II head/neck binding"/>
    <property type="evidence" value="ECO:0007669"/>
    <property type="project" value="TreeGrafter"/>
</dbReference>
<protein>
    <recommendedName>
        <fullName evidence="2">DUF4757 domain-containing protein</fullName>
    </recommendedName>
</protein>
<dbReference type="PANTHER" id="PTHR15551:SF5">
    <property type="entry name" value="LIM AND CALPONIN HOMOLOGY DOMAINS-CONTAINING PROTEIN 1 ISOFORM X1"/>
    <property type="match status" value="1"/>
</dbReference>
<name>A0A8C6WGH3_9GOBI</name>
<feature type="compositionally biased region" description="Polar residues" evidence="1">
    <location>
        <begin position="129"/>
        <end position="138"/>
    </location>
</feature>
<proteinExistence type="predicted"/>
<feature type="compositionally biased region" description="Basic and acidic residues" evidence="1">
    <location>
        <begin position="96"/>
        <end position="112"/>
    </location>
</feature>
<dbReference type="GO" id="GO:0051893">
    <property type="term" value="P:regulation of focal adhesion assembly"/>
    <property type="evidence" value="ECO:0007669"/>
    <property type="project" value="TreeGrafter"/>
</dbReference>
<sequence length="173" mass="19439">MLEFCLDLDKVCQKRRVKRCYILCEAERKIAGRSIRDSGYIDSWDSERSGSLSPPAHGREDSLDSLDSLGSRSRHTPSPDERGDSSGRGSDSESDGPFHRKMPDVRKDDMLARRTSVSEPKTAMPFNQYLPNKSNQSGYMPLPLRKKRSDSSEDSRKSWSTATSPVGGDRPLR</sequence>
<evidence type="ECO:0000256" key="1">
    <source>
        <dbReference type="SAM" id="MobiDB-lite"/>
    </source>
</evidence>
<feature type="domain" description="DUF4757" evidence="2">
    <location>
        <begin position="110"/>
        <end position="165"/>
    </location>
</feature>
<accession>A0A8C6WGH3</accession>
<dbReference type="InterPro" id="IPR031865">
    <property type="entry name" value="DUF4757"/>
</dbReference>
<reference evidence="3" key="2">
    <citation type="submission" date="2025-09" db="UniProtKB">
        <authorList>
            <consortium name="Ensembl"/>
        </authorList>
    </citation>
    <scope>IDENTIFICATION</scope>
</reference>
<organism evidence="3 4">
    <name type="scientific">Neogobius melanostomus</name>
    <name type="common">round goby</name>
    <dbReference type="NCBI Taxonomy" id="47308"/>
    <lineage>
        <taxon>Eukaryota</taxon>
        <taxon>Metazoa</taxon>
        <taxon>Chordata</taxon>
        <taxon>Craniata</taxon>
        <taxon>Vertebrata</taxon>
        <taxon>Euteleostomi</taxon>
        <taxon>Actinopterygii</taxon>
        <taxon>Neopterygii</taxon>
        <taxon>Teleostei</taxon>
        <taxon>Neoteleostei</taxon>
        <taxon>Acanthomorphata</taxon>
        <taxon>Gobiaria</taxon>
        <taxon>Gobiiformes</taxon>
        <taxon>Gobioidei</taxon>
        <taxon>Gobiidae</taxon>
        <taxon>Benthophilinae</taxon>
        <taxon>Neogobiini</taxon>
        <taxon>Neogobius</taxon>
    </lineage>
</organism>
<evidence type="ECO:0000313" key="3">
    <source>
        <dbReference type="Ensembl" id="ENSNMLP00000005606.1"/>
    </source>
</evidence>
<keyword evidence="4" id="KW-1185">Reference proteome</keyword>
<dbReference type="PANTHER" id="PTHR15551">
    <property type="entry name" value="LIM DOMAIN ONLY 7"/>
    <property type="match status" value="1"/>
</dbReference>